<dbReference type="eggNOG" id="COG2855">
    <property type="taxonomic scope" value="Bacteria"/>
</dbReference>
<dbReference type="InterPro" id="IPR004630">
    <property type="entry name" value="UPF0324_YeiH-like"/>
</dbReference>
<dbReference type="EMBL" id="AFIG01000001">
    <property type="protein sequence ID" value="EGL55229.1"/>
    <property type="molecule type" value="Genomic_DNA"/>
</dbReference>
<feature type="transmembrane region" description="Helical" evidence="7">
    <location>
        <begin position="258"/>
        <end position="278"/>
    </location>
</feature>
<evidence type="ECO:0000313" key="9">
    <source>
        <dbReference type="Proteomes" id="UP000003544"/>
    </source>
</evidence>
<keyword evidence="3" id="KW-1003">Cell membrane</keyword>
<protein>
    <submittedName>
        <fullName evidence="8">Putative membrane protein</fullName>
    </submittedName>
</protein>
<gene>
    <name evidence="8" type="ORF">MAMP_02223</name>
</gene>
<comment type="similarity">
    <text evidence="2">Belongs to the UPF0324 family.</text>
</comment>
<feature type="transmembrane region" description="Helical" evidence="7">
    <location>
        <begin position="229"/>
        <end position="246"/>
    </location>
</feature>
<feature type="transmembrane region" description="Helical" evidence="7">
    <location>
        <begin position="133"/>
        <end position="151"/>
    </location>
</feature>
<evidence type="ECO:0000256" key="4">
    <source>
        <dbReference type="ARBA" id="ARBA00022692"/>
    </source>
</evidence>
<dbReference type="GO" id="GO:0005886">
    <property type="term" value="C:plasma membrane"/>
    <property type="evidence" value="ECO:0007669"/>
    <property type="project" value="UniProtKB-SubCell"/>
</dbReference>
<dbReference type="NCBIfam" id="TIGR00698">
    <property type="entry name" value="YeiH family putative sulfate export transporter"/>
    <property type="match status" value="1"/>
</dbReference>
<feature type="transmembrane region" description="Helical" evidence="7">
    <location>
        <begin position="41"/>
        <end position="60"/>
    </location>
</feature>
<accession>F5SXN2</accession>
<dbReference type="STRING" id="1026882.MAMP_02223"/>
<keyword evidence="9" id="KW-1185">Reference proteome</keyword>
<dbReference type="InterPro" id="IPR018383">
    <property type="entry name" value="UPF0324_pro"/>
</dbReference>
<dbReference type="AlphaFoldDB" id="F5SXN2"/>
<evidence type="ECO:0000256" key="6">
    <source>
        <dbReference type="ARBA" id="ARBA00023136"/>
    </source>
</evidence>
<evidence type="ECO:0000256" key="3">
    <source>
        <dbReference type="ARBA" id="ARBA00022475"/>
    </source>
</evidence>
<keyword evidence="5 7" id="KW-1133">Transmembrane helix</keyword>
<evidence type="ECO:0000313" key="8">
    <source>
        <dbReference type="EMBL" id="EGL55229.1"/>
    </source>
</evidence>
<dbReference type="Proteomes" id="UP000003544">
    <property type="component" value="Unassembled WGS sequence"/>
</dbReference>
<reference evidence="8 9" key="1">
    <citation type="journal article" date="2011" name="J. Bacteriol.">
        <title>Draft genome sequence of Methylophaga aminisulfidivorans MP T.</title>
        <authorList>
            <person name="Han G.H."/>
            <person name="Kim W."/>
            <person name="Chun J."/>
            <person name="Kim S.W."/>
        </authorList>
    </citation>
    <scope>NUCLEOTIDE SEQUENCE [LARGE SCALE GENOMIC DNA]</scope>
    <source>
        <strain evidence="9">MP(T)</strain>
    </source>
</reference>
<feature type="transmembrane region" description="Helical" evidence="7">
    <location>
        <begin position="163"/>
        <end position="184"/>
    </location>
</feature>
<dbReference type="PANTHER" id="PTHR30106">
    <property type="entry name" value="INNER MEMBRANE PROTEIN YEIH-RELATED"/>
    <property type="match status" value="1"/>
</dbReference>
<evidence type="ECO:0000256" key="7">
    <source>
        <dbReference type="SAM" id="Phobius"/>
    </source>
</evidence>
<keyword evidence="6 7" id="KW-0472">Membrane</keyword>
<feature type="transmembrane region" description="Helical" evidence="7">
    <location>
        <begin position="16"/>
        <end position="34"/>
    </location>
</feature>
<organism evidence="8 9">
    <name type="scientific">Methylophaga aminisulfidivorans MP</name>
    <dbReference type="NCBI Taxonomy" id="1026882"/>
    <lineage>
        <taxon>Bacteria</taxon>
        <taxon>Pseudomonadati</taxon>
        <taxon>Pseudomonadota</taxon>
        <taxon>Gammaproteobacteria</taxon>
        <taxon>Thiotrichales</taxon>
        <taxon>Piscirickettsiaceae</taxon>
        <taxon>Methylophaga</taxon>
    </lineage>
</organism>
<feature type="transmembrane region" description="Helical" evidence="7">
    <location>
        <begin position="318"/>
        <end position="342"/>
    </location>
</feature>
<name>F5SXN2_9GAMM</name>
<feature type="transmembrane region" description="Helical" evidence="7">
    <location>
        <begin position="105"/>
        <end position="127"/>
    </location>
</feature>
<dbReference type="RefSeq" id="WP_007145115.1">
    <property type="nucleotide sequence ID" value="NZ_AFIG01000001.1"/>
</dbReference>
<evidence type="ECO:0000256" key="2">
    <source>
        <dbReference type="ARBA" id="ARBA00007977"/>
    </source>
</evidence>
<sequence>MLRANVLNKLTPLSPYGLGILLSLALGLMAITVAKTSFFSSLGISALTIAIIAGMLIGNTVFPRFADTLSKGIDFSRSRLLRFGIVLFGFNVTIQQVMSIGMNGFMIDCLIVTLIFGTAYFIGTHWLKLDRDTTILIGAGSAICGAAAILATEPVIKAQAHKISVAVATVVIFGTLSMFIYPLIYPYLNMSEFDYGIFVGSTVHEVAQVVAAGDAISPDAANAAVIEKMMRVMLLVPFLLFISNFYRRQSLAVINEKSGISVPWFAVMFVIVIGINSLNVIPHSLVVAIKSTDVILLSMAMAALGVRTHIGAIKQAGVKPLVLASILFCLLLVIGYSVNILIE</sequence>
<comment type="caution">
    <text evidence="8">The sequence shown here is derived from an EMBL/GenBank/DDBJ whole genome shotgun (WGS) entry which is preliminary data.</text>
</comment>
<keyword evidence="4 7" id="KW-0812">Transmembrane</keyword>
<dbReference type="Pfam" id="PF03601">
    <property type="entry name" value="Cons_hypoth698"/>
    <property type="match status" value="1"/>
</dbReference>
<dbReference type="PANTHER" id="PTHR30106:SF2">
    <property type="entry name" value="UPF0324 INNER MEMBRANE PROTEIN YEIH"/>
    <property type="match status" value="1"/>
</dbReference>
<comment type="subcellular location">
    <subcellularLocation>
        <location evidence="1">Cell membrane</location>
        <topology evidence="1">Multi-pass membrane protein</topology>
    </subcellularLocation>
</comment>
<feature type="transmembrane region" description="Helical" evidence="7">
    <location>
        <begin position="284"/>
        <end position="306"/>
    </location>
</feature>
<evidence type="ECO:0000256" key="1">
    <source>
        <dbReference type="ARBA" id="ARBA00004651"/>
    </source>
</evidence>
<proteinExistence type="inferred from homology"/>
<evidence type="ECO:0000256" key="5">
    <source>
        <dbReference type="ARBA" id="ARBA00022989"/>
    </source>
</evidence>